<dbReference type="PANTHER" id="PTHR37423:SF2">
    <property type="entry name" value="MEMBRANE-BOUND LYTIC MUREIN TRANSGLYCOSYLASE C"/>
    <property type="match status" value="1"/>
</dbReference>
<comment type="caution">
    <text evidence="3">The sequence shown here is derived from an EMBL/GenBank/DDBJ whole genome shotgun (WGS) entry which is preliminary data.</text>
</comment>
<dbReference type="InterPro" id="IPR023346">
    <property type="entry name" value="Lysozyme-like_dom_sf"/>
</dbReference>
<keyword evidence="4" id="KW-1185">Reference proteome</keyword>
<dbReference type="InterPro" id="IPR008258">
    <property type="entry name" value="Transglycosylase_SLT_dom_1"/>
</dbReference>
<organism evidence="3 4">
    <name type="scientific">Paenibacillus herberti</name>
    <dbReference type="NCBI Taxonomy" id="1619309"/>
    <lineage>
        <taxon>Bacteria</taxon>
        <taxon>Bacillati</taxon>
        <taxon>Bacillota</taxon>
        <taxon>Bacilli</taxon>
        <taxon>Bacillales</taxon>
        <taxon>Paenibacillaceae</taxon>
        <taxon>Paenibacillus</taxon>
    </lineage>
</organism>
<dbReference type="Pfam" id="PF01464">
    <property type="entry name" value="SLT"/>
    <property type="match status" value="1"/>
</dbReference>
<proteinExistence type="predicted"/>
<accession>A0A229P5S9</accession>
<sequence length="108" mass="11588">MLESVAKTESGFNPNAKNKKSGAAGMMQFMPATARGYGIDPYDPTQAVDAAGKMLSGLAAKYDGDWQKALAGYNWGGGNVDKAVRKYGDNWLAHAPTETKNYIRKILG</sequence>
<dbReference type="SUPFAM" id="SSF53955">
    <property type="entry name" value="Lysozyme-like"/>
    <property type="match status" value="1"/>
</dbReference>
<protein>
    <recommendedName>
        <fullName evidence="2">Transglycosylase SLT domain-containing protein</fullName>
    </recommendedName>
</protein>
<dbReference type="EMBL" id="NMUQ01000001">
    <property type="protein sequence ID" value="OXM17314.1"/>
    <property type="molecule type" value="Genomic_DNA"/>
</dbReference>
<name>A0A229P5S9_9BACL</name>
<evidence type="ECO:0000256" key="1">
    <source>
        <dbReference type="SAM" id="MobiDB-lite"/>
    </source>
</evidence>
<dbReference type="Proteomes" id="UP000215145">
    <property type="component" value="Unassembled WGS sequence"/>
</dbReference>
<dbReference type="OrthoDB" id="9815002at2"/>
<dbReference type="Gene3D" id="1.10.530.10">
    <property type="match status" value="1"/>
</dbReference>
<reference evidence="3 4" key="1">
    <citation type="submission" date="2017-07" db="EMBL/GenBank/DDBJ databases">
        <title>Paenibacillus herberti R33 genome sequencing and assembly.</title>
        <authorList>
            <person name="Su W."/>
        </authorList>
    </citation>
    <scope>NUCLEOTIDE SEQUENCE [LARGE SCALE GENOMIC DNA]</scope>
    <source>
        <strain evidence="3 4">R33</strain>
    </source>
</reference>
<dbReference type="PANTHER" id="PTHR37423">
    <property type="entry name" value="SOLUBLE LYTIC MUREIN TRANSGLYCOSYLASE-RELATED"/>
    <property type="match status" value="1"/>
</dbReference>
<feature type="region of interest" description="Disordered" evidence="1">
    <location>
        <begin position="1"/>
        <end position="24"/>
    </location>
</feature>
<evidence type="ECO:0000313" key="3">
    <source>
        <dbReference type="EMBL" id="OXM17314.1"/>
    </source>
</evidence>
<gene>
    <name evidence="3" type="ORF">CGZ75_12125</name>
</gene>
<dbReference type="AlphaFoldDB" id="A0A229P5S9"/>
<feature type="domain" description="Transglycosylase SLT" evidence="2">
    <location>
        <begin position="2"/>
        <end position="89"/>
    </location>
</feature>
<dbReference type="CDD" id="cd00254">
    <property type="entry name" value="LT-like"/>
    <property type="match status" value="1"/>
</dbReference>
<evidence type="ECO:0000259" key="2">
    <source>
        <dbReference type="Pfam" id="PF01464"/>
    </source>
</evidence>
<evidence type="ECO:0000313" key="4">
    <source>
        <dbReference type="Proteomes" id="UP000215145"/>
    </source>
</evidence>